<name>A0AAV9UTG7_9PEZI</name>
<dbReference type="PANTHER" id="PTHR43178">
    <property type="entry name" value="DIHYDROLIPOAMIDE ACETYLTRANSFERASE COMPONENT OF PYRUVATE DEHYDROGENASE COMPLEX"/>
    <property type="match status" value="1"/>
</dbReference>
<dbReference type="EC" id="2.3.1.-" evidence="10"/>
<keyword evidence="7" id="KW-0496">Mitochondrion</keyword>
<proteinExistence type="inferred from homology"/>
<evidence type="ECO:0000256" key="10">
    <source>
        <dbReference type="RuleBase" id="RU003423"/>
    </source>
</evidence>
<dbReference type="Gene3D" id="2.40.50.100">
    <property type="match status" value="1"/>
</dbReference>
<dbReference type="InterPro" id="IPR036625">
    <property type="entry name" value="E3-bd_dom_sf"/>
</dbReference>
<organism evidence="14 15">
    <name type="scientific">Orbilia brochopaga</name>
    <dbReference type="NCBI Taxonomy" id="3140254"/>
    <lineage>
        <taxon>Eukaryota</taxon>
        <taxon>Fungi</taxon>
        <taxon>Dikarya</taxon>
        <taxon>Ascomycota</taxon>
        <taxon>Pezizomycotina</taxon>
        <taxon>Orbiliomycetes</taxon>
        <taxon>Orbiliales</taxon>
        <taxon>Orbiliaceae</taxon>
        <taxon>Orbilia</taxon>
    </lineage>
</organism>
<evidence type="ECO:0000256" key="2">
    <source>
        <dbReference type="ARBA" id="ARBA00004305"/>
    </source>
</evidence>
<evidence type="ECO:0000256" key="11">
    <source>
        <dbReference type="SAM" id="MobiDB-lite"/>
    </source>
</evidence>
<dbReference type="AlphaFoldDB" id="A0AAV9UTG7"/>
<dbReference type="Proteomes" id="UP001375240">
    <property type="component" value="Unassembled WGS sequence"/>
</dbReference>
<dbReference type="InterPro" id="IPR023213">
    <property type="entry name" value="CAT-like_dom_sf"/>
</dbReference>
<evidence type="ECO:0000259" key="13">
    <source>
        <dbReference type="PROSITE" id="PS51826"/>
    </source>
</evidence>
<dbReference type="EMBL" id="JAVHNQ010000006">
    <property type="protein sequence ID" value="KAK6344526.1"/>
    <property type="molecule type" value="Genomic_DNA"/>
</dbReference>
<dbReference type="InterPro" id="IPR050743">
    <property type="entry name" value="2-oxoacid_DH_E2_comp"/>
</dbReference>
<comment type="similarity">
    <text evidence="3 10">Belongs to the 2-oxoacid dehydrogenase family.</text>
</comment>
<keyword evidence="8 10" id="KW-0012">Acyltransferase</keyword>
<dbReference type="InterPro" id="IPR000089">
    <property type="entry name" value="Biotin_lipoyl"/>
</dbReference>
<dbReference type="SUPFAM" id="SSF51230">
    <property type="entry name" value="Single hybrid motif"/>
    <property type="match status" value="1"/>
</dbReference>
<dbReference type="PROSITE" id="PS50968">
    <property type="entry name" value="BIOTINYL_LIPOYL"/>
    <property type="match status" value="1"/>
</dbReference>
<dbReference type="InterPro" id="IPR011053">
    <property type="entry name" value="Single_hybrid_motif"/>
</dbReference>
<comment type="catalytic activity">
    <reaction evidence="9">
        <text>N(6)-[(R)-dihydrolipoyl]-L-lysyl-[protein] + 2-methylpropanoyl-CoA = N(6)-[(R)-S(8)-2-methylpropanoyldihydrolipoyl]-L-lysyl-[protein] + CoA</text>
        <dbReference type="Rhea" id="RHEA:18865"/>
        <dbReference type="Rhea" id="RHEA-COMP:10475"/>
        <dbReference type="Rhea" id="RHEA-COMP:10497"/>
        <dbReference type="ChEBI" id="CHEBI:57287"/>
        <dbReference type="ChEBI" id="CHEBI:57338"/>
        <dbReference type="ChEBI" id="CHEBI:83100"/>
        <dbReference type="ChEBI" id="CHEBI:83142"/>
        <dbReference type="EC" id="2.3.1.168"/>
    </reaction>
    <physiologicalReaction direction="left-to-right" evidence="9">
        <dbReference type="Rhea" id="RHEA:18866"/>
    </physiologicalReaction>
</comment>
<evidence type="ECO:0000256" key="1">
    <source>
        <dbReference type="ARBA" id="ARBA00001938"/>
    </source>
</evidence>
<evidence type="ECO:0000259" key="12">
    <source>
        <dbReference type="PROSITE" id="PS50968"/>
    </source>
</evidence>
<dbReference type="Pfam" id="PF00364">
    <property type="entry name" value="Biotin_lipoyl"/>
    <property type="match status" value="1"/>
</dbReference>
<dbReference type="SUPFAM" id="SSF52777">
    <property type="entry name" value="CoA-dependent acyltransferases"/>
    <property type="match status" value="1"/>
</dbReference>
<feature type="domain" description="Peripheral subunit-binding (PSBD)" evidence="13">
    <location>
        <begin position="186"/>
        <end position="223"/>
    </location>
</feature>
<dbReference type="FunFam" id="4.10.320.10:FF:000002">
    <property type="entry name" value="Dihydrolipoamide acetyltransferase component of pyruvate dehydrogenase complex"/>
    <property type="match status" value="1"/>
</dbReference>
<dbReference type="PROSITE" id="PS00189">
    <property type="entry name" value="LIPOYL"/>
    <property type="match status" value="1"/>
</dbReference>
<dbReference type="Gene3D" id="3.30.559.10">
    <property type="entry name" value="Chloramphenicol acetyltransferase-like domain"/>
    <property type="match status" value="1"/>
</dbReference>
<dbReference type="InterPro" id="IPR001078">
    <property type="entry name" value="2-oxoacid_DH_actylTfrase"/>
</dbReference>
<comment type="subcellular location">
    <subcellularLocation>
        <location evidence="2">Mitochondrion matrix</location>
    </subcellularLocation>
</comment>
<reference evidence="14 15" key="1">
    <citation type="submission" date="2019-10" db="EMBL/GenBank/DDBJ databases">
        <authorList>
            <person name="Palmer J.M."/>
        </authorList>
    </citation>
    <scope>NUCLEOTIDE SEQUENCE [LARGE SCALE GENOMIC DNA]</scope>
    <source>
        <strain evidence="14 15">TWF696</strain>
    </source>
</reference>
<dbReference type="GO" id="GO:0043754">
    <property type="term" value="F:dihydrolipoamide branched chain acyltransferase activity"/>
    <property type="evidence" value="ECO:0007669"/>
    <property type="project" value="UniProtKB-EC"/>
</dbReference>
<comment type="cofactor">
    <cofactor evidence="1 10">
        <name>(R)-lipoate</name>
        <dbReference type="ChEBI" id="CHEBI:83088"/>
    </cofactor>
</comment>
<dbReference type="GO" id="GO:0016407">
    <property type="term" value="F:acetyltransferase activity"/>
    <property type="evidence" value="ECO:0007669"/>
    <property type="project" value="TreeGrafter"/>
</dbReference>
<evidence type="ECO:0000313" key="15">
    <source>
        <dbReference type="Proteomes" id="UP001375240"/>
    </source>
</evidence>
<dbReference type="GO" id="GO:0005829">
    <property type="term" value="C:cytosol"/>
    <property type="evidence" value="ECO:0007669"/>
    <property type="project" value="UniProtKB-ARBA"/>
</dbReference>
<evidence type="ECO:0000256" key="3">
    <source>
        <dbReference type="ARBA" id="ARBA00007317"/>
    </source>
</evidence>
<keyword evidence="5 10" id="KW-0450">Lipoyl</keyword>
<dbReference type="InterPro" id="IPR003016">
    <property type="entry name" value="2-oxoA_DH_lipoyl-BS"/>
</dbReference>
<keyword evidence="6" id="KW-0809">Transit peptide</keyword>
<dbReference type="FunFam" id="3.30.559.10:FF:000007">
    <property type="entry name" value="Dihydrolipoamide acetyltransferase component of pyruvate dehydrogenase complex"/>
    <property type="match status" value="1"/>
</dbReference>
<dbReference type="PROSITE" id="PS51826">
    <property type="entry name" value="PSBD"/>
    <property type="match status" value="1"/>
</dbReference>
<dbReference type="FunFam" id="2.40.50.100:FF:000013">
    <property type="entry name" value="Dihydrolipoamide acetyltransferase component of pyruvate dehydrogenase complex"/>
    <property type="match status" value="1"/>
</dbReference>
<comment type="caution">
    <text evidence="14">The sequence shown here is derived from an EMBL/GenBank/DDBJ whole genome shotgun (WGS) entry which is preliminary data.</text>
</comment>
<sequence length="492" mass="53098">MWRRSLLHRARCTNIASRNQTATTTTTAVGRWQLQSHPRCSWRGTALLHTSRPMAVVKPFLLADIGEGIRECEIIQWFVQPGAKVEQFDNICEVQSDKASVEISSRYDGVIKKLYYEAGDMAIVGKPLVDIDMAEEQDDAEAPTPSAGAPSASTASSHTPLPPRPAASRAEQDVRVGGSGGRHAALATPAVRRLVREWGLDITQIVGTGKDGRVLKEDVTRHIEGATEPAAAASPTATSTFAATATPLEETVVPLTPVQNQMFKTMTKSLAIPHFLYADEAAIDRLVTLRNTINHSLSQSRDSDPPSPVRKISYMPFFIKAVSTALHDFPIINSRVDLTDEARPKLVMRPQHNIGVAMDTPAGLLVPNIKNVQQLSIMEIAAELARLQAAGSAGKLGAADLKGGTITLSNIGNVGGTYVAPVIVTSEVAIMGIGRTKVVPAFDKHNTVVPKTIVNFSWSADHRVVDGGTMARMASLVKRYCEEPELLVSKLR</sequence>
<evidence type="ECO:0000256" key="5">
    <source>
        <dbReference type="ARBA" id="ARBA00022823"/>
    </source>
</evidence>
<dbReference type="GO" id="GO:0005759">
    <property type="term" value="C:mitochondrial matrix"/>
    <property type="evidence" value="ECO:0007669"/>
    <property type="project" value="UniProtKB-SubCell"/>
</dbReference>
<feature type="domain" description="Lipoyl-binding" evidence="12">
    <location>
        <begin position="57"/>
        <end position="132"/>
    </location>
</feature>
<keyword evidence="4 10" id="KW-0808">Transferase</keyword>
<dbReference type="GO" id="GO:0045333">
    <property type="term" value="P:cellular respiration"/>
    <property type="evidence" value="ECO:0007669"/>
    <property type="project" value="UniProtKB-ARBA"/>
</dbReference>
<evidence type="ECO:0000256" key="4">
    <source>
        <dbReference type="ARBA" id="ARBA00022679"/>
    </source>
</evidence>
<evidence type="ECO:0000256" key="7">
    <source>
        <dbReference type="ARBA" id="ARBA00023128"/>
    </source>
</evidence>
<evidence type="ECO:0000256" key="9">
    <source>
        <dbReference type="ARBA" id="ARBA00051775"/>
    </source>
</evidence>
<dbReference type="Gene3D" id="4.10.320.10">
    <property type="entry name" value="E3-binding domain"/>
    <property type="match status" value="1"/>
</dbReference>
<dbReference type="InterPro" id="IPR004167">
    <property type="entry name" value="PSBD"/>
</dbReference>
<feature type="region of interest" description="Disordered" evidence="11">
    <location>
        <begin position="137"/>
        <end position="182"/>
    </location>
</feature>
<protein>
    <recommendedName>
        <fullName evidence="10">Dihydrolipoamide acetyltransferase component of pyruvate dehydrogenase complex</fullName>
        <ecNumber evidence="10">2.3.1.-</ecNumber>
    </recommendedName>
</protein>
<gene>
    <name evidence="14" type="ORF">TWF696_008160</name>
</gene>
<dbReference type="Pfam" id="PF02817">
    <property type="entry name" value="E3_binding"/>
    <property type="match status" value="1"/>
</dbReference>
<evidence type="ECO:0000313" key="14">
    <source>
        <dbReference type="EMBL" id="KAK6344526.1"/>
    </source>
</evidence>
<feature type="compositionally biased region" description="Low complexity" evidence="11">
    <location>
        <begin position="142"/>
        <end position="159"/>
    </location>
</feature>
<keyword evidence="15" id="KW-1185">Reference proteome</keyword>
<accession>A0AAV9UTG7</accession>
<dbReference type="PANTHER" id="PTHR43178:SF5">
    <property type="entry name" value="LIPOAMIDE ACYLTRANSFERASE COMPONENT OF BRANCHED-CHAIN ALPHA-KETO ACID DEHYDROGENASE COMPLEX, MITOCHONDRIAL"/>
    <property type="match status" value="1"/>
</dbReference>
<dbReference type="CDD" id="cd06849">
    <property type="entry name" value="lipoyl_domain"/>
    <property type="match status" value="1"/>
</dbReference>
<dbReference type="GO" id="GO:0031405">
    <property type="term" value="F:lipoic acid binding"/>
    <property type="evidence" value="ECO:0007669"/>
    <property type="project" value="TreeGrafter"/>
</dbReference>
<evidence type="ECO:0000256" key="8">
    <source>
        <dbReference type="ARBA" id="ARBA00023315"/>
    </source>
</evidence>
<evidence type="ECO:0000256" key="6">
    <source>
        <dbReference type="ARBA" id="ARBA00022946"/>
    </source>
</evidence>
<dbReference type="Pfam" id="PF00198">
    <property type="entry name" value="2-oxoacid_dh"/>
    <property type="match status" value="1"/>
</dbReference>
<dbReference type="SUPFAM" id="SSF47005">
    <property type="entry name" value="Peripheral subunit-binding domain of 2-oxo acid dehydrogenase complex"/>
    <property type="match status" value="1"/>
</dbReference>